<keyword evidence="2" id="KW-1185">Reference proteome</keyword>
<evidence type="ECO:0000313" key="1">
    <source>
        <dbReference type="EnsemblMetazoa" id="GAUT042276-PA"/>
    </source>
</evidence>
<proteinExistence type="predicted"/>
<protein>
    <submittedName>
        <fullName evidence="1">Uncharacterized protein</fullName>
    </submittedName>
</protein>
<sequence length="154" mass="17028">MWLFDITIVNLVLILLSLPDIGDNSKISVTLLIFIDLMALFMDVLCAKLLIGDEGVDDAEIALAAIDVKADCDGVEKLLLLLITTDVRTDCVGERVKVKNDETFGCWRFICVLSKGRLGEPQSPSNDLVEVVLAVVCETEALLLKLNEDKYDER</sequence>
<organism evidence="1 2">
    <name type="scientific">Glossina austeni</name>
    <name type="common">Savannah tsetse fly</name>
    <dbReference type="NCBI Taxonomy" id="7395"/>
    <lineage>
        <taxon>Eukaryota</taxon>
        <taxon>Metazoa</taxon>
        <taxon>Ecdysozoa</taxon>
        <taxon>Arthropoda</taxon>
        <taxon>Hexapoda</taxon>
        <taxon>Insecta</taxon>
        <taxon>Pterygota</taxon>
        <taxon>Neoptera</taxon>
        <taxon>Endopterygota</taxon>
        <taxon>Diptera</taxon>
        <taxon>Brachycera</taxon>
        <taxon>Muscomorpha</taxon>
        <taxon>Hippoboscoidea</taxon>
        <taxon>Glossinidae</taxon>
        <taxon>Glossina</taxon>
    </lineage>
</organism>
<dbReference type="EnsemblMetazoa" id="GAUT042276-RA">
    <property type="protein sequence ID" value="GAUT042276-PA"/>
    <property type="gene ID" value="GAUT042276"/>
</dbReference>
<dbReference type="Proteomes" id="UP000078200">
    <property type="component" value="Unassembled WGS sequence"/>
</dbReference>
<dbReference type="VEuPathDB" id="VectorBase:GAUT042276"/>
<evidence type="ECO:0000313" key="2">
    <source>
        <dbReference type="Proteomes" id="UP000078200"/>
    </source>
</evidence>
<name>A0A1A9VN50_GLOAU</name>
<dbReference type="AlphaFoldDB" id="A0A1A9VN50"/>
<accession>A0A1A9VN50</accession>
<reference evidence="1" key="1">
    <citation type="submission" date="2020-05" db="UniProtKB">
        <authorList>
            <consortium name="EnsemblMetazoa"/>
        </authorList>
    </citation>
    <scope>IDENTIFICATION</scope>
    <source>
        <strain evidence="1">TTRI</strain>
    </source>
</reference>